<comment type="similarity">
    <text evidence="2">Belongs to the amidase family.</text>
</comment>
<evidence type="ECO:0000256" key="6">
    <source>
        <dbReference type="PIRSR" id="PIRSR001221-2"/>
    </source>
</evidence>
<feature type="binding site" evidence="6">
    <location>
        <position position="176"/>
    </location>
    <ligand>
        <name>substrate</name>
    </ligand>
</feature>
<dbReference type="OrthoDB" id="6428749at2759"/>
<dbReference type="Gene3D" id="3.90.1300.10">
    <property type="entry name" value="Amidase signature (AS) domain"/>
    <property type="match status" value="1"/>
</dbReference>
<dbReference type="PIRSF" id="PIRSF001221">
    <property type="entry name" value="Amidase_fungi"/>
    <property type="match status" value="1"/>
</dbReference>
<evidence type="ECO:0000256" key="5">
    <source>
        <dbReference type="PIRSR" id="PIRSR001221-1"/>
    </source>
</evidence>
<evidence type="ECO:0000256" key="1">
    <source>
        <dbReference type="ARBA" id="ARBA00001311"/>
    </source>
</evidence>
<evidence type="ECO:0000256" key="3">
    <source>
        <dbReference type="ARBA" id="ARBA00012922"/>
    </source>
</evidence>
<name>A0A0C3C195_HEBCY</name>
<evidence type="ECO:0000259" key="7">
    <source>
        <dbReference type="Pfam" id="PF01425"/>
    </source>
</evidence>
<dbReference type="InterPro" id="IPR023631">
    <property type="entry name" value="Amidase_dom"/>
</dbReference>
<dbReference type="GO" id="GO:0004040">
    <property type="term" value="F:amidase activity"/>
    <property type="evidence" value="ECO:0007669"/>
    <property type="project" value="UniProtKB-EC"/>
</dbReference>
<sequence length="579" mass="63290">MLLSFLPSAHQRACARKQQERQSKIDSLPDKYSTPLSFSEEKIHTLSISQLVSQCRSGTITPSSIMTTYAKKTLMAQKATNCITDIMFEEALFIPPVANWGPGADSDTTINDGVHERSLLGVPVSIKDTIAIEGHDTTVGYSRNVGHPSPTSSPLVRLLQDAGALVHVKTTVPTGLLAIETVSDVFGCTSNPYNSLFTAGGSTGGGGALLACGGSKIEVGTDVGGSVRIPAHFCGVWSLKGSAGRFPAWGSESSMMGMEAVPIVTSPMAGNLADLREFWKRVISARPWQYDHTCIPMPWKDINLRDEGRKLKWGVMWEDGVIPPSPACKRALSTVISALRKQGHEVVDFQPTDVFEGLKIGYQLIFSDGGQQIQEALNPGEKLGSSSKSVMDLLGLPKFIKRILSYFSRSSDPMSSQLYDAMHRKTILEERNNVAARDRYRAEWHRKWTEEGLDFILTVPLSLPAIEHGASEKTTLMCVGYTLLFSLLDYTAGVLPVTFVDKNLDALPEGFMKSDQFKSFTTVAKGAYQVYDAEKMHGLPLGVQVVGRRLEEEKVLEGMQIIESALHEQGSVFVNKVNL</sequence>
<dbReference type="AlphaFoldDB" id="A0A0C3C195"/>
<feature type="active site" description="Charge relay system" evidence="5">
    <location>
        <position position="127"/>
    </location>
</feature>
<evidence type="ECO:0000256" key="2">
    <source>
        <dbReference type="ARBA" id="ARBA00009199"/>
    </source>
</evidence>
<feature type="binding site" evidence="6">
    <location>
        <position position="202"/>
    </location>
    <ligand>
        <name>substrate</name>
    </ligand>
</feature>
<dbReference type="EC" id="3.5.1.4" evidence="3"/>
<evidence type="ECO:0000256" key="4">
    <source>
        <dbReference type="ARBA" id="ARBA00022801"/>
    </source>
</evidence>
<feature type="binding site" evidence="6">
    <location>
        <begin position="223"/>
        <end position="226"/>
    </location>
    <ligand>
        <name>substrate</name>
    </ligand>
</feature>
<evidence type="ECO:0000313" key="8">
    <source>
        <dbReference type="EMBL" id="KIM38059.1"/>
    </source>
</evidence>
<proteinExistence type="inferred from homology"/>
<feature type="domain" description="Amidase" evidence="7">
    <location>
        <begin position="67"/>
        <end position="556"/>
    </location>
</feature>
<dbReference type="SUPFAM" id="SSF75304">
    <property type="entry name" value="Amidase signature (AS) enzymes"/>
    <property type="match status" value="1"/>
</dbReference>
<reference evidence="9" key="2">
    <citation type="submission" date="2015-01" db="EMBL/GenBank/DDBJ databases">
        <title>Evolutionary Origins and Diversification of the Mycorrhizal Mutualists.</title>
        <authorList>
            <consortium name="DOE Joint Genome Institute"/>
            <consortium name="Mycorrhizal Genomics Consortium"/>
            <person name="Kohler A."/>
            <person name="Kuo A."/>
            <person name="Nagy L.G."/>
            <person name="Floudas D."/>
            <person name="Copeland A."/>
            <person name="Barry K.W."/>
            <person name="Cichocki N."/>
            <person name="Veneault-Fourrey C."/>
            <person name="LaButti K."/>
            <person name="Lindquist E.A."/>
            <person name="Lipzen A."/>
            <person name="Lundell T."/>
            <person name="Morin E."/>
            <person name="Murat C."/>
            <person name="Riley R."/>
            <person name="Ohm R."/>
            <person name="Sun H."/>
            <person name="Tunlid A."/>
            <person name="Henrissat B."/>
            <person name="Grigoriev I.V."/>
            <person name="Hibbett D.S."/>
            <person name="Martin F."/>
        </authorList>
    </citation>
    <scope>NUCLEOTIDE SEQUENCE [LARGE SCALE GENOMIC DNA]</scope>
    <source>
        <strain evidence="9">h7</strain>
    </source>
</reference>
<comment type="catalytic activity">
    <reaction evidence="1">
        <text>a monocarboxylic acid amide + H2O = a monocarboxylate + NH4(+)</text>
        <dbReference type="Rhea" id="RHEA:12020"/>
        <dbReference type="ChEBI" id="CHEBI:15377"/>
        <dbReference type="ChEBI" id="CHEBI:28938"/>
        <dbReference type="ChEBI" id="CHEBI:35757"/>
        <dbReference type="ChEBI" id="CHEBI:83628"/>
        <dbReference type="EC" id="3.5.1.4"/>
    </reaction>
</comment>
<dbReference type="Pfam" id="PF01425">
    <property type="entry name" value="Amidase"/>
    <property type="match status" value="1"/>
</dbReference>
<gene>
    <name evidence="8" type="ORF">M413DRAFT_13025</name>
</gene>
<dbReference type="PANTHER" id="PTHR46072">
    <property type="entry name" value="AMIDASE-RELATED-RELATED"/>
    <property type="match status" value="1"/>
</dbReference>
<dbReference type="FunFam" id="3.90.1300.10:FF:000003">
    <property type="entry name" value="Amidase signature enzyme"/>
    <property type="match status" value="1"/>
</dbReference>
<keyword evidence="4" id="KW-0378">Hydrolase</keyword>
<feature type="active site" description="Acyl-ester intermediate" evidence="5">
    <location>
        <position position="226"/>
    </location>
</feature>
<protein>
    <recommendedName>
        <fullName evidence="3">amidase</fullName>
        <ecNumber evidence="3">3.5.1.4</ecNumber>
    </recommendedName>
</protein>
<feature type="active site" description="Charge relay system" evidence="5">
    <location>
        <position position="202"/>
    </location>
</feature>
<dbReference type="HOGENOM" id="CLU_009600_9_3_1"/>
<organism evidence="8 9">
    <name type="scientific">Hebeloma cylindrosporum</name>
    <dbReference type="NCBI Taxonomy" id="76867"/>
    <lineage>
        <taxon>Eukaryota</taxon>
        <taxon>Fungi</taxon>
        <taxon>Dikarya</taxon>
        <taxon>Basidiomycota</taxon>
        <taxon>Agaricomycotina</taxon>
        <taxon>Agaricomycetes</taxon>
        <taxon>Agaricomycetidae</taxon>
        <taxon>Agaricales</taxon>
        <taxon>Agaricineae</taxon>
        <taxon>Hymenogastraceae</taxon>
        <taxon>Hebeloma</taxon>
    </lineage>
</organism>
<dbReference type="Proteomes" id="UP000053424">
    <property type="component" value="Unassembled WGS sequence"/>
</dbReference>
<keyword evidence="9" id="KW-1185">Reference proteome</keyword>
<dbReference type="EMBL" id="KN831793">
    <property type="protein sequence ID" value="KIM38059.1"/>
    <property type="molecule type" value="Genomic_DNA"/>
</dbReference>
<dbReference type="InterPro" id="IPR036928">
    <property type="entry name" value="AS_sf"/>
</dbReference>
<dbReference type="PANTHER" id="PTHR46072:SF10">
    <property type="entry name" value="ACETAMIDASE"/>
    <property type="match status" value="1"/>
</dbReference>
<reference evidence="8 9" key="1">
    <citation type="submission" date="2014-04" db="EMBL/GenBank/DDBJ databases">
        <authorList>
            <consortium name="DOE Joint Genome Institute"/>
            <person name="Kuo A."/>
            <person name="Gay G."/>
            <person name="Dore J."/>
            <person name="Kohler A."/>
            <person name="Nagy L.G."/>
            <person name="Floudas D."/>
            <person name="Copeland A."/>
            <person name="Barry K.W."/>
            <person name="Cichocki N."/>
            <person name="Veneault-Fourrey C."/>
            <person name="LaButti K."/>
            <person name="Lindquist E.A."/>
            <person name="Lipzen A."/>
            <person name="Lundell T."/>
            <person name="Morin E."/>
            <person name="Murat C."/>
            <person name="Sun H."/>
            <person name="Tunlid A."/>
            <person name="Henrissat B."/>
            <person name="Grigoriev I.V."/>
            <person name="Hibbett D.S."/>
            <person name="Martin F."/>
            <person name="Nordberg H.P."/>
            <person name="Cantor M.N."/>
            <person name="Hua S.X."/>
        </authorList>
    </citation>
    <scope>NUCLEOTIDE SEQUENCE [LARGE SCALE GENOMIC DNA]</scope>
    <source>
        <strain evidence="9">h7</strain>
    </source>
</reference>
<accession>A0A0C3C195</accession>
<evidence type="ECO:0000313" key="9">
    <source>
        <dbReference type="Proteomes" id="UP000053424"/>
    </source>
</evidence>